<evidence type="ECO:0000259" key="6">
    <source>
        <dbReference type="Pfam" id="PF04130"/>
    </source>
</evidence>
<dbReference type="AlphaFoldDB" id="A0AAV4GCM3"/>
<reference evidence="7 8" key="1">
    <citation type="journal article" date="2021" name="Elife">
        <title>Chloroplast acquisition without the gene transfer in kleptoplastic sea slugs, Plakobranchus ocellatus.</title>
        <authorList>
            <person name="Maeda T."/>
            <person name="Takahashi S."/>
            <person name="Yoshida T."/>
            <person name="Shimamura S."/>
            <person name="Takaki Y."/>
            <person name="Nagai Y."/>
            <person name="Toyoda A."/>
            <person name="Suzuki Y."/>
            <person name="Arimoto A."/>
            <person name="Ishii H."/>
            <person name="Satoh N."/>
            <person name="Nishiyama T."/>
            <person name="Hasebe M."/>
            <person name="Maruyama T."/>
            <person name="Minagawa J."/>
            <person name="Obokata J."/>
            <person name="Shigenobu S."/>
        </authorList>
    </citation>
    <scope>NUCLEOTIDE SEQUENCE [LARGE SCALE GENOMIC DNA]</scope>
</reference>
<evidence type="ECO:0000256" key="5">
    <source>
        <dbReference type="ARBA" id="ARBA00023212"/>
    </source>
</evidence>
<evidence type="ECO:0000256" key="1">
    <source>
        <dbReference type="ARBA" id="ARBA00004245"/>
    </source>
</evidence>
<protein>
    <submittedName>
        <fullName evidence="7">Gamma-tubulin complex component</fullName>
    </submittedName>
</protein>
<proteinExistence type="inferred from homology"/>
<comment type="subcellular location">
    <subcellularLocation>
        <location evidence="1">Cytoplasm</location>
        <location evidence="1">Cytoskeleton</location>
    </subcellularLocation>
</comment>
<feature type="domain" description="Gamma tubulin complex component C-terminal" evidence="6">
    <location>
        <begin position="4"/>
        <end position="49"/>
    </location>
</feature>
<comment type="similarity">
    <text evidence="2">Belongs to the TUBGCP family.</text>
</comment>
<dbReference type="Pfam" id="PF04130">
    <property type="entry name" value="GCP_C_terminal"/>
    <property type="match status" value="1"/>
</dbReference>
<accession>A0AAV4GCM3</accession>
<evidence type="ECO:0000313" key="8">
    <source>
        <dbReference type="Proteomes" id="UP000762676"/>
    </source>
</evidence>
<organism evidence="7 8">
    <name type="scientific">Elysia marginata</name>
    <dbReference type="NCBI Taxonomy" id="1093978"/>
    <lineage>
        <taxon>Eukaryota</taxon>
        <taxon>Metazoa</taxon>
        <taxon>Spiralia</taxon>
        <taxon>Lophotrochozoa</taxon>
        <taxon>Mollusca</taxon>
        <taxon>Gastropoda</taxon>
        <taxon>Heterobranchia</taxon>
        <taxon>Euthyneura</taxon>
        <taxon>Panpulmonata</taxon>
        <taxon>Sacoglossa</taxon>
        <taxon>Placobranchoidea</taxon>
        <taxon>Plakobranchidae</taxon>
        <taxon>Elysia</taxon>
    </lineage>
</organism>
<dbReference type="Proteomes" id="UP000762676">
    <property type="component" value="Unassembled WGS sequence"/>
</dbReference>
<keyword evidence="8" id="KW-1185">Reference proteome</keyword>
<dbReference type="GO" id="GO:0005874">
    <property type="term" value="C:microtubule"/>
    <property type="evidence" value="ECO:0007669"/>
    <property type="project" value="UniProtKB-KW"/>
</dbReference>
<sequence length="51" mass="5801">MKSYMCQVLACAWDELLTKVKDAQDLDCIIAAHQLFLDTVLGRCLLNDKSR</sequence>
<dbReference type="GO" id="GO:0043015">
    <property type="term" value="F:gamma-tubulin binding"/>
    <property type="evidence" value="ECO:0007669"/>
    <property type="project" value="InterPro"/>
</dbReference>
<dbReference type="InterPro" id="IPR040457">
    <property type="entry name" value="GCP_C"/>
</dbReference>
<gene>
    <name evidence="7" type="ORF">ElyMa_005966600</name>
</gene>
<evidence type="ECO:0000256" key="2">
    <source>
        <dbReference type="ARBA" id="ARBA00010337"/>
    </source>
</evidence>
<evidence type="ECO:0000256" key="4">
    <source>
        <dbReference type="ARBA" id="ARBA00022701"/>
    </source>
</evidence>
<comment type="caution">
    <text evidence="7">The sequence shown here is derived from an EMBL/GenBank/DDBJ whole genome shotgun (WGS) entry which is preliminary data.</text>
</comment>
<feature type="non-terminal residue" evidence="7">
    <location>
        <position position="51"/>
    </location>
</feature>
<keyword evidence="3" id="KW-0963">Cytoplasm</keyword>
<dbReference type="InterPro" id="IPR042241">
    <property type="entry name" value="GCP_C_sf"/>
</dbReference>
<dbReference type="Gene3D" id="1.20.120.1900">
    <property type="entry name" value="Gamma-tubulin complex, C-terminal domain"/>
    <property type="match status" value="1"/>
</dbReference>
<evidence type="ECO:0000313" key="7">
    <source>
        <dbReference type="EMBL" id="GFR83049.1"/>
    </source>
</evidence>
<evidence type="ECO:0000256" key="3">
    <source>
        <dbReference type="ARBA" id="ARBA00022490"/>
    </source>
</evidence>
<keyword evidence="4" id="KW-0493">Microtubule</keyword>
<keyword evidence="5" id="KW-0206">Cytoskeleton</keyword>
<name>A0AAV4GCM3_9GAST</name>
<dbReference type="EMBL" id="BMAT01011978">
    <property type="protein sequence ID" value="GFR83049.1"/>
    <property type="molecule type" value="Genomic_DNA"/>
</dbReference>